<dbReference type="Gene3D" id="3.40.50.300">
    <property type="entry name" value="P-loop containing nucleotide triphosphate hydrolases"/>
    <property type="match status" value="1"/>
</dbReference>
<organism evidence="6 7">
    <name type="scientific">Psychromonas arctica</name>
    <dbReference type="NCBI Taxonomy" id="168275"/>
    <lineage>
        <taxon>Bacteria</taxon>
        <taxon>Pseudomonadati</taxon>
        <taxon>Pseudomonadota</taxon>
        <taxon>Gammaproteobacteria</taxon>
        <taxon>Alteromonadales</taxon>
        <taxon>Psychromonadaceae</taxon>
        <taxon>Psychromonas</taxon>
    </lineage>
</organism>
<keyword evidence="3" id="KW-0547">Nucleotide-binding</keyword>
<dbReference type="PROSITE" id="PS00211">
    <property type="entry name" value="ABC_TRANSPORTER_1"/>
    <property type="match status" value="1"/>
</dbReference>
<feature type="domain" description="ABC transporter" evidence="5">
    <location>
        <begin position="16"/>
        <end position="235"/>
    </location>
</feature>
<evidence type="ECO:0000256" key="2">
    <source>
        <dbReference type="ARBA" id="ARBA00022448"/>
    </source>
</evidence>
<dbReference type="PROSITE" id="PS50893">
    <property type="entry name" value="ABC_TRANSPORTER_2"/>
    <property type="match status" value="1"/>
</dbReference>
<reference evidence="6 7" key="1">
    <citation type="submission" date="2024-02" db="EMBL/GenBank/DDBJ databases">
        <title>Bacteria isolated from the canopy kelp, Nereocystis luetkeana.</title>
        <authorList>
            <person name="Pfister C.A."/>
            <person name="Younker I.T."/>
            <person name="Light S.H."/>
        </authorList>
    </citation>
    <scope>NUCLEOTIDE SEQUENCE [LARGE SCALE GENOMIC DNA]</scope>
    <source>
        <strain evidence="6 7">TI.2.07</strain>
    </source>
</reference>
<accession>A0ABU9HCA2</accession>
<dbReference type="InterPro" id="IPR015856">
    <property type="entry name" value="ABC_transpr_CbiO/EcfA_su"/>
</dbReference>
<comment type="similarity">
    <text evidence="1">Belongs to the ABC transporter superfamily.</text>
</comment>
<keyword evidence="2" id="KW-0813">Transport</keyword>
<dbReference type="InterPro" id="IPR027417">
    <property type="entry name" value="P-loop_NTPase"/>
</dbReference>
<dbReference type="SUPFAM" id="SSF52540">
    <property type="entry name" value="P-loop containing nucleoside triphosphate hydrolases"/>
    <property type="match status" value="1"/>
</dbReference>
<keyword evidence="4 6" id="KW-0067">ATP-binding</keyword>
<dbReference type="InterPro" id="IPR017871">
    <property type="entry name" value="ABC_transporter-like_CS"/>
</dbReference>
<evidence type="ECO:0000313" key="6">
    <source>
        <dbReference type="EMBL" id="MEL0659525.1"/>
    </source>
</evidence>
<dbReference type="InterPro" id="IPR003439">
    <property type="entry name" value="ABC_transporter-like_ATP-bd"/>
</dbReference>
<evidence type="ECO:0000256" key="1">
    <source>
        <dbReference type="ARBA" id="ARBA00005417"/>
    </source>
</evidence>
<name>A0ABU9HCA2_9GAMM</name>
<comment type="caution">
    <text evidence="6">The sequence shown here is derived from an EMBL/GenBank/DDBJ whole genome shotgun (WGS) entry which is preliminary data.</text>
</comment>
<evidence type="ECO:0000259" key="5">
    <source>
        <dbReference type="PROSITE" id="PS50893"/>
    </source>
</evidence>
<evidence type="ECO:0000313" key="7">
    <source>
        <dbReference type="Proteomes" id="UP001366060"/>
    </source>
</evidence>
<gene>
    <name evidence="6" type="ORF">V6255_10290</name>
</gene>
<dbReference type="Pfam" id="PF00005">
    <property type="entry name" value="ABC_tran"/>
    <property type="match status" value="1"/>
</dbReference>
<evidence type="ECO:0000256" key="3">
    <source>
        <dbReference type="ARBA" id="ARBA00022741"/>
    </source>
</evidence>
<dbReference type="InterPro" id="IPR050095">
    <property type="entry name" value="ECF_ABC_transporter_ATP-bd"/>
</dbReference>
<dbReference type="Proteomes" id="UP001366060">
    <property type="component" value="Unassembled WGS sequence"/>
</dbReference>
<protein>
    <submittedName>
        <fullName evidence="6">ABC transporter ATP-binding protein</fullName>
    </submittedName>
</protein>
<keyword evidence="7" id="KW-1185">Reference proteome</keyword>
<dbReference type="GO" id="GO:0005524">
    <property type="term" value="F:ATP binding"/>
    <property type="evidence" value="ECO:0007669"/>
    <property type="project" value="UniProtKB-KW"/>
</dbReference>
<dbReference type="CDD" id="cd03225">
    <property type="entry name" value="ABC_cobalt_CbiO_domain1"/>
    <property type="match status" value="1"/>
</dbReference>
<dbReference type="PANTHER" id="PTHR43553">
    <property type="entry name" value="HEAVY METAL TRANSPORTER"/>
    <property type="match status" value="1"/>
</dbReference>
<dbReference type="PANTHER" id="PTHR43553:SF24">
    <property type="entry name" value="ENERGY-COUPLING FACTOR TRANSPORTER ATP-BINDING PROTEIN ECFA1"/>
    <property type="match status" value="1"/>
</dbReference>
<sequence>MTYSNKPMIKSDTPLIEINNLSYAYPRRGSVLKDVNFALYESQRVVINGDNGAGKTTLLHLIVGLKKAKQGDIIGFGETCKTEKEFNKLRAKAGLLFQDPDDQLFCPTVLEDVMFGPLNLGFTKQQAIEKSLQTLKNLGMQGFESRITHQLSGGEKRMITLASVLVMEPKVLILDEPTNALDEKAKTRLVNVLQALPQAMIIISHDKLFSDKLATRQLNLKDGLLTEQLAATVAVA</sequence>
<evidence type="ECO:0000256" key="4">
    <source>
        <dbReference type="ARBA" id="ARBA00022840"/>
    </source>
</evidence>
<dbReference type="RefSeq" id="WP_341628073.1">
    <property type="nucleotide sequence ID" value="NZ_JBAKBA010000021.1"/>
</dbReference>
<dbReference type="SMART" id="SM00382">
    <property type="entry name" value="AAA"/>
    <property type="match status" value="1"/>
</dbReference>
<dbReference type="InterPro" id="IPR003593">
    <property type="entry name" value="AAA+_ATPase"/>
</dbReference>
<dbReference type="EMBL" id="JBAKBA010000021">
    <property type="protein sequence ID" value="MEL0659525.1"/>
    <property type="molecule type" value="Genomic_DNA"/>
</dbReference>
<proteinExistence type="inferred from homology"/>